<dbReference type="InterPro" id="IPR041413">
    <property type="entry name" value="MLTR_LBD"/>
</dbReference>
<dbReference type="Proteomes" id="UP000582981">
    <property type="component" value="Unassembled WGS sequence"/>
</dbReference>
<reference evidence="2 3" key="1">
    <citation type="submission" date="2020-04" db="EMBL/GenBank/DDBJ databases">
        <title>Molecular characterization of pseudomonads from Agaricus bisporus reveal novel blotch 2 pathogens in Western Europe.</title>
        <authorList>
            <person name="Taparia T."/>
            <person name="Krijger M."/>
            <person name="Haynes E."/>
            <person name="Elpinstone J.G."/>
            <person name="Noble R."/>
            <person name="Van Der Wolf J."/>
        </authorList>
    </citation>
    <scope>NUCLEOTIDE SEQUENCE [LARGE SCALE GENOMIC DNA]</scope>
    <source>
        <strain evidence="2 3">F1001</strain>
    </source>
</reference>
<dbReference type="InterPro" id="IPR010982">
    <property type="entry name" value="Lambda_DNA-bd_dom_sf"/>
</dbReference>
<sequence length="275" mass="30645">MSANTGSSLGDFLRSRRARLDPASLGYSGRRRTPGLRREEVAQRANISPTWYTWLEQGRGGAPSATVLNRLASALMLTESEREHLFMLALGRPPEVRYRPVEGINPRLQRLLDSLHACPAIIKSATWDIIAWNRAAAVVLTDYSTLPVGQRNILRFLFCDPAVRAKQHDWESVARFVVGAFRADVARAGLASEVSELVDELCTVSAEFAALWRHHEVHGYAEGESVKRLLHPELGHIELEHSAFSIDGRPDLGMIVYTPIDDSMAEKIKALVERV</sequence>
<dbReference type="Gene3D" id="3.30.450.180">
    <property type="match status" value="1"/>
</dbReference>
<feature type="domain" description="HTH cro/C1-type" evidence="1">
    <location>
        <begin position="12"/>
        <end position="82"/>
    </location>
</feature>
<dbReference type="Pfam" id="PF17765">
    <property type="entry name" value="MLTR_LBD"/>
    <property type="match status" value="1"/>
</dbReference>
<dbReference type="GO" id="GO:0003677">
    <property type="term" value="F:DNA binding"/>
    <property type="evidence" value="ECO:0007669"/>
    <property type="project" value="InterPro"/>
</dbReference>
<dbReference type="EMBL" id="JACAPU010000002">
    <property type="protein sequence ID" value="NWB45199.1"/>
    <property type="molecule type" value="Genomic_DNA"/>
</dbReference>
<dbReference type="Pfam" id="PF13560">
    <property type="entry name" value="HTH_31"/>
    <property type="match status" value="1"/>
</dbReference>
<evidence type="ECO:0000259" key="1">
    <source>
        <dbReference type="SMART" id="SM00530"/>
    </source>
</evidence>
<comment type="caution">
    <text evidence="2">The sequence shown here is derived from an EMBL/GenBank/DDBJ whole genome shotgun (WGS) entry which is preliminary data.</text>
</comment>
<name>A0A7Y7W9E9_9PSED</name>
<dbReference type="CDD" id="cd00093">
    <property type="entry name" value="HTH_XRE"/>
    <property type="match status" value="1"/>
</dbReference>
<dbReference type="AlphaFoldDB" id="A0A7Y7W9E9"/>
<dbReference type="RefSeq" id="WP_100943429.1">
    <property type="nucleotide sequence ID" value="NZ_JACAPU010000002.1"/>
</dbReference>
<evidence type="ECO:0000313" key="2">
    <source>
        <dbReference type="EMBL" id="NWB45199.1"/>
    </source>
</evidence>
<dbReference type="SUPFAM" id="SSF47413">
    <property type="entry name" value="lambda repressor-like DNA-binding domains"/>
    <property type="match status" value="1"/>
</dbReference>
<protein>
    <submittedName>
        <fullName evidence="2">Helix-turn-helix domain-containing protein</fullName>
    </submittedName>
</protein>
<dbReference type="PANTHER" id="PTHR35010:SF2">
    <property type="entry name" value="BLL4672 PROTEIN"/>
    <property type="match status" value="1"/>
</dbReference>
<evidence type="ECO:0000313" key="3">
    <source>
        <dbReference type="Proteomes" id="UP000582981"/>
    </source>
</evidence>
<organism evidence="2 3">
    <name type="scientific">Pseudomonas gingeri</name>
    <dbReference type="NCBI Taxonomy" id="117681"/>
    <lineage>
        <taxon>Bacteria</taxon>
        <taxon>Pseudomonadati</taxon>
        <taxon>Pseudomonadota</taxon>
        <taxon>Gammaproteobacteria</taxon>
        <taxon>Pseudomonadales</taxon>
        <taxon>Pseudomonadaceae</taxon>
        <taxon>Pseudomonas</taxon>
    </lineage>
</organism>
<gene>
    <name evidence="2" type="ORF">HX829_01735</name>
</gene>
<dbReference type="PANTHER" id="PTHR35010">
    <property type="entry name" value="BLL4672 PROTEIN-RELATED"/>
    <property type="match status" value="1"/>
</dbReference>
<dbReference type="SMART" id="SM00530">
    <property type="entry name" value="HTH_XRE"/>
    <property type="match status" value="1"/>
</dbReference>
<dbReference type="InterPro" id="IPR001387">
    <property type="entry name" value="Cro/C1-type_HTH"/>
</dbReference>
<proteinExistence type="predicted"/>
<dbReference type="Gene3D" id="1.10.260.40">
    <property type="entry name" value="lambda repressor-like DNA-binding domains"/>
    <property type="match status" value="1"/>
</dbReference>
<accession>A0A7Y7W9E9</accession>